<dbReference type="SMART" id="SM00100">
    <property type="entry name" value="cNMP"/>
    <property type="match status" value="1"/>
</dbReference>
<dbReference type="PROSITE" id="PS51063">
    <property type="entry name" value="HTH_CRP_2"/>
    <property type="match status" value="1"/>
</dbReference>
<feature type="domain" description="HTH crp-type" evidence="5">
    <location>
        <begin position="140"/>
        <end position="212"/>
    </location>
</feature>
<dbReference type="InterPro" id="IPR014710">
    <property type="entry name" value="RmlC-like_jellyroll"/>
</dbReference>
<protein>
    <submittedName>
        <fullName evidence="6">cAMP-activated global transcriptional regulator CRP</fullName>
    </submittedName>
</protein>
<dbReference type="PANTHER" id="PTHR24567">
    <property type="entry name" value="CRP FAMILY TRANSCRIPTIONAL REGULATORY PROTEIN"/>
    <property type="match status" value="1"/>
</dbReference>
<reference evidence="6 7" key="1">
    <citation type="submission" date="2023-08" db="EMBL/GenBank/DDBJ databases">
        <title>Whole-genome sequencing of halo(alkali)philic microorganisms from hypersaline lakes.</title>
        <authorList>
            <person name="Sorokin D.Y."/>
            <person name="Abbas B."/>
            <person name="Merkel A.Y."/>
        </authorList>
    </citation>
    <scope>NUCLEOTIDE SEQUENCE [LARGE SCALE GENOMIC DNA]</scope>
    <source>
        <strain evidence="6 7">AB-CW4</strain>
    </source>
</reference>
<dbReference type="PANTHER" id="PTHR24567:SF68">
    <property type="entry name" value="DNA-BINDING TRANSCRIPTIONAL DUAL REGULATOR CRP"/>
    <property type="match status" value="1"/>
</dbReference>
<dbReference type="SUPFAM" id="SSF51206">
    <property type="entry name" value="cAMP-binding domain-like"/>
    <property type="match status" value="1"/>
</dbReference>
<dbReference type="InterPro" id="IPR036388">
    <property type="entry name" value="WH-like_DNA-bd_sf"/>
</dbReference>
<dbReference type="Gene3D" id="2.60.120.10">
    <property type="entry name" value="Jelly Rolls"/>
    <property type="match status" value="1"/>
</dbReference>
<keyword evidence="1" id="KW-0805">Transcription regulation</keyword>
<dbReference type="SMART" id="SM00419">
    <property type="entry name" value="HTH_CRP"/>
    <property type="match status" value="1"/>
</dbReference>
<sequence length="228" mass="25243">MNQEISLTLQAEDMDWFLSHCHVRRLPARKLVIHAGAAPDSLYFIVEGSVTVLIEDEEGNEAVVAYLHENEFFGEMGLFDAEATRSAFVRTRSECQIAEISYARFQRLCSQKPEILFAVARQLARRLQKTTRRLGDLVFLDVTGRVAAALLEMSREPDAMTHPEGIQIQLSRQELGRLVGCSREMAGRVLKALEEQGLVRAEGKKIIVLGAGPGVDSEGLASECGGRD</sequence>
<dbReference type="SUPFAM" id="SSF46785">
    <property type="entry name" value="Winged helix' DNA-binding domain"/>
    <property type="match status" value="1"/>
</dbReference>
<dbReference type="PROSITE" id="PS00889">
    <property type="entry name" value="CNMP_BINDING_2"/>
    <property type="match status" value="1"/>
</dbReference>
<gene>
    <name evidence="6" type="primary">crp</name>
    <name evidence="6" type="ORF">RBH19_10730</name>
</gene>
<evidence type="ECO:0000259" key="4">
    <source>
        <dbReference type="PROSITE" id="PS50042"/>
    </source>
</evidence>
<organism evidence="6 7">
    <name type="scientific">Natronospira bacteriovora</name>
    <dbReference type="NCBI Taxonomy" id="3069753"/>
    <lineage>
        <taxon>Bacteria</taxon>
        <taxon>Pseudomonadati</taxon>
        <taxon>Pseudomonadota</taxon>
        <taxon>Gammaproteobacteria</taxon>
        <taxon>Natronospirales</taxon>
        <taxon>Natronospiraceae</taxon>
        <taxon>Natronospira</taxon>
    </lineage>
</organism>
<dbReference type="Gene3D" id="1.10.10.10">
    <property type="entry name" value="Winged helix-like DNA-binding domain superfamily/Winged helix DNA-binding domain"/>
    <property type="match status" value="1"/>
</dbReference>
<dbReference type="InterPro" id="IPR050397">
    <property type="entry name" value="Env_Response_Regulators"/>
</dbReference>
<dbReference type="InterPro" id="IPR018490">
    <property type="entry name" value="cNMP-bd_dom_sf"/>
</dbReference>
<name>A0ABU0W8J6_9GAMM</name>
<dbReference type="EMBL" id="JAVDDT010000007">
    <property type="protein sequence ID" value="MDQ2070355.1"/>
    <property type="molecule type" value="Genomic_DNA"/>
</dbReference>
<dbReference type="Proteomes" id="UP001239019">
    <property type="component" value="Unassembled WGS sequence"/>
</dbReference>
<dbReference type="NCBIfam" id="NF008732">
    <property type="entry name" value="PRK11753.1"/>
    <property type="match status" value="1"/>
</dbReference>
<evidence type="ECO:0000313" key="7">
    <source>
        <dbReference type="Proteomes" id="UP001239019"/>
    </source>
</evidence>
<keyword evidence="3" id="KW-0804">Transcription</keyword>
<evidence type="ECO:0000259" key="5">
    <source>
        <dbReference type="PROSITE" id="PS51063"/>
    </source>
</evidence>
<dbReference type="InterPro" id="IPR012318">
    <property type="entry name" value="HTH_CRP"/>
</dbReference>
<dbReference type="InterPro" id="IPR036390">
    <property type="entry name" value="WH_DNA-bd_sf"/>
</dbReference>
<dbReference type="PROSITE" id="PS50042">
    <property type="entry name" value="CNMP_BINDING_3"/>
    <property type="match status" value="1"/>
</dbReference>
<dbReference type="Pfam" id="PF13545">
    <property type="entry name" value="HTH_Crp_2"/>
    <property type="match status" value="1"/>
</dbReference>
<evidence type="ECO:0000313" key="6">
    <source>
        <dbReference type="EMBL" id="MDQ2070355.1"/>
    </source>
</evidence>
<dbReference type="RefSeq" id="WP_306728855.1">
    <property type="nucleotide sequence ID" value="NZ_JAVDDT010000007.1"/>
</dbReference>
<feature type="domain" description="Cyclic nucleotide-binding" evidence="4">
    <location>
        <begin position="5"/>
        <end position="126"/>
    </location>
</feature>
<dbReference type="PROSITE" id="PS00042">
    <property type="entry name" value="HTH_CRP_1"/>
    <property type="match status" value="1"/>
</dbReference>
<dbReference type="CDD" id="cd00038">
    <property type="entry name" value="CAP_ED"/>
    <property type="match status" value="1"/>
</dbReference>
<dbReference type="Pfam" id="PF00027">
    <property type="entry name" value="cNMP_binding"/>
    <property type="match status" value="1"/>
</dbReference>
<proteinExistence type="predicted"/>
<evidence type="ECO:0000256" key="3">
    <source>
        <dbReference type="ARBA" id="ARBA00023163"/>
    </source>
</evidence>
<accession>A0ABU0W8J6</accession>
<evidence type="ECO:0000256" key="2">
    <source>
        <dbReference type="ARBA" id="ARBA00023125"/>
    </source>
</evidence>
<keyword evidence="7" id="KW-1185">Reference proteome</keyword>
<keyword evidence="2" id="KW-0238">DNA-binding</keyword>
<evidence type="ECO:0000256" key="1">
    <source>
        <dbReference type="ARBA" id="ARBA00023015"/>
    </source>
</evidence>
<dbReference type="PRINTS" id="PR00034">
    <property type="entry name" value="HTHCRP"/>
</dbReference>
<dbReference type="InterPro" id="IPR018335">
    <property type="entry name" value="Tscrpt_reg_HTH_Crp-type_CS"/>
</dbReference>
<comment type="caution">
    <text evidence="6">The sequence shown here is derived from an EMBL/GenBank/DDBJ whole genome shotgun (WGS) entry which is preliminary data.</text>
</comment>
<dbReference type="InterPro" id="IPR000595">
    <property type="entry name" value="cNMP-bd_dom"/>
</dbReference>
<dbReference type="InterPro" id="IPR018488">
    <property type="entry name" value="cNMP-bd_CS"/>
</dbReference>